<keyword evidence="10" id="KW-1185">Reference proteome</keyword>
<dbReference type="GO" id="GO:0004222">
    <property type="term" value="F:metalloendopeptidase activity"/>
    <property type="evidence" value="ECO:0007669"/>
    <property type="project" value="InterPro"/>
</dbReference>
<dbReference type="Proteomes" id="UP000281738">
    <property type="component" value="Unassembled WGS sequence"/>
</dbReference>
<keyword evidence="1 6" id="KW-0645">Protease</keyword>
<organism evidence="9 10">
    <name type="scientific">Nocardioides aurantiacus</name>
    <dbReference type="NCBI Taxonomy" id="86796"/>
    <lineage>
        <taxon>Bacteria</taxon>
        <taxon>Bacillati</taxon>
        <taxon>Actinomycetota</taxon>
        <taxon>Actinomycetes</taxon>
        <taxon>Propionibacteriales</taxon>
        <taxon>Nocardioidaceae</taxon>
        <taxon>Nocardioides</taxon>
    </lineage>
</organism>
<dbReference type="InterPro" id="IPR052173">
    <property type="entry name" value="Beta-lactam_resp_regulator"/>
</dbReference>
<dbReference type="AlphaFoldDB" id="A0A3N2CWJ6"/>
<dbReference type="Pfam" id="PF01435">
    <property type="entry name" value="Peptidase_M48"/>
    <property type="match status" value="1"/>
</dbReference>
<dbReference type="GO" id="GO:0046872">
    <property type="term" value="F:metal ion binding"/>
    <property type="evidence" value="ECO:0007669"/>
    <property type="project" value="UniProtKB-KW"/>
</dbReference>
<evidence type="ECO:0000259" key="8">
    <source>
        <dbReference type="Pfam" id="PF01435"/>
    </source>
</evidence>
<feature type="transmembrane region" description="Helical" evidence="7">
    <location>
        <begin position="283"/>
        <end position="303"/>
    </location>
</feature>
<evidence type="ECO:0000256" key="1">
    <source>
        <dbReference type="ARBA" id="ARBA00022670"/>
    </source>
</evidence>
<proteinExistence type="inferred from homology"/>
<comment type="similarity">
    <text evidence="6">Belongs to the peptidase M48 family.</text>
</comment>
<evidence type="ECO:0000256" key="5">
    <source>
        <dbReference type="ARBA" id="ARBA00023049"/>
    </source>
</evidence>
<dbReference type="InterPro" id="IPR001915">
    <property type="entry name" value="Peptidase_M48"/>
</dbReference>
<keyword evidence="7" id="KW-0812">Transmembrane</keyword>
<keyword evidence="4 6" id="KW-0862">Zinc</keyword>
<dbReference type="Gene3D" id="3.30.2010.10">
    <property type="entry name" value="Metalloproteases ('zincins'), catalytic domain"/>
    <property type="match status" value="1"/>
</dbReference>
<evidence type="ECO:0000256" key="4">
    <source>
        <dbReference type="ARBA" id="ARBA00022833"/>
    </source>
</evidence>
<accession>A0A3N2CWJ6</accession>
<evidence type="ECO:0000313" key="9">
    <source>
        <dbReference type="EMBL" id="ROR91846.1"/>
    </source>
</evidence>
<evidence type="ECO:0000256" key="2">
    <source>
        <dbReference type="ARBA" id="ARBA00022723"/>
    </source>
</evidence>
<reference evidence="9 10" key="1">
    <citation type="submission" date="2018-11" db="EMBL/GenBank/DDBJ databases">
        <title>Sequencing the genomes of 1000 actinobacteria strains.</title>
        <authorList>
            <person name="Klenk H.-P."/>
        </authorList>
    </citation>
    <scope>NUCLEOTIDE SEQUENCE [LARGE SCALE GENOMIC DNA]</scope>
    <source>
        <strain evidence="9 10">DSM 12652</strain>
    </source>
</reference>
<feature type="transmembrane region" description="Helical" evidence="7">
    <location>
        <begin position="32"/>
        <end position="55"/>
    </location>
</feature>
<comment type="cofactor">
    <cofactor evidence="6">
        <name>Zn(2+)</name>
        <dbReference type="ChEBI" id="CHEBI:29105"/>
    </cofactor>
    <text evidence="6">Binds 1 zinc ion per subunit.</text>
</comment>
<dbReference type="EMBL" id="RKHO01000001">
    <property type="protein sequence ID" value="ROR91846.1"/>
    <property type="molecule type" value="Genomic_DNA"/>
</dbReference>
<sequence length="309" mass="32003">MTLALVAHAVVAGWWVPRTAQGSDWARRDPICALTLLGCAVLGFGGAVAGLMLLVSHDVIEFALVHALQGDMGALHESFAGVVAGASWWWAAATVLGAVLLVVGDVAASCWRARPHDAALRGAGRARPELGNDVVVVASSRAGIWSLRGRGPGVVVTTAAMSALSSVELSAALAHERAHIARRHHILVMAATGLSRRLGWCGAFAPLAALVSELVELDADDVAARQCGARTVALALLRLGSVDAGPRTALGMGSSSTGRRITRLVDPGYVVVTHSERLVRATYSAWVIAVPAMLMALPGLALGHSTHTI</sequence>
<comment type="caution">
    <text evidence="9">The sequence shown here is derived from an EMBL/GenBank/DDBJ whole genome shotgun (WGS) entry which is preliminary data.</text>
</comment>
<feature type="domain" description="Peptidase M48" evidence="8">
    <location>
        <begin position="149"/>
        <end position="199"/>
    </location>
</feature>
<keyword evidence="3 6" id="KW-0378">Hydrolase</keyword>
<keyword evidence="2" id="KW-0479">Metal-binding</keyword>
<protein>
    <submittedName>
        <fullName evidence="9">Zn-dependent protease with chaperone function</fullName>
    </submittedName>
</protein>
<keyword evidence="7" id="KW-1133">Transmembrane helix</keyword>
<dbReference type="PANTHER" id="PTHR34978:SF3">
    <property type="entry name" value="SLR0241 PROTEIN"/>
    <property type="match status" value="1"/>
</dbReference>
<evidence type="ECO:0000256" key="3">
    <source>
        <dbReference type="ARBA" id="ARBA00022801"/>
    </source>
</evidence>
<dbReference type="RefSeq" id="WP_148077091.1">
    <property type="nucleotide sequence ID" value="NZ_RKHO01000001.1"/>
</dbReference>
<name>A0A3N2CWJ6_9ACTN</name>
<evidence type="ECO:0000313" key="10">
    <source>
        <dbReference type="Proteomes" id="UP000281738"/>
    </source>
</evidence>
<dbReference type="CDD" id="cd07326">
    <property type="entry name" value="M56_BlaR1_MecR1_like"/>
    <property type="match status" value="1"/>
</dbReference>
<dbReference type="OrthoDB" id="9785340at2"/>
<keyword evidence="7" id="KW-0472">Membrane</keyword>
<dbReference type="GO" id="GO:0006508">
    <property type="term" value="P:proteolysis"/>
    <property type="evidence" value="ECO:0007669"/>
    <property type="project" value="UniProtKB-KW"/>
</dbReference>
<dbReference type="PANTHER" id="PTHR34978">
    <property type="entry name" value="POSSIBLE SENSOR-TRANSDUCER PROTEIN BLAR"/>
    <property type="match status" value="1"/>
</dbReference>
<evidence type="ECO:0000256" key="7">
    <source>
        <dbReference type="SAM" id="Phobius"/>
    </source>
</evidence>
<evidence type="ECO:0000256" key="6">
    <source>
        <dbReference type="RuleBase" id="RU003983"/>
    </source>
</evidence>
<gene>
    <name evidence="9" type="ORF">EDD33_2723</name>
</gene>
<keyword evidence="5 6" id="KW-0482">Metalloprotease</keyword>
<feature type="transmembrane region" description="Helical" evidence="7">
    <location>
        <begin position="88"/>
        <end position="111"/>
    </location>
</feature>